<dbReference type="PANTHER" id="PTHR42705">
    <property type="entry name" value="BIFUNCTIONAL NON-HOMOLOGOUS END JOINING PROTEIN LIGD"/>
    <property type="match status" value="1"/>
</dbReference>
<evidence type="ECO:0000256" key="8">
    <source>
        <dbReference type="ARBA" id="ARBA00022741"/>
    </source>
</evidence>
<evidence type="ECO:0000256" key="21">
    <source>
        <dbReference type="SAM" id="MobiDB-lite"/>
    </source>
</evidence>
<evidence type="ECO:0000256" key="10">
    <source>
        <dbReference type="ARBA" id="ARBA00022801"/>
    </source>
</evidence>
<dbReference type="PROSITE" id="PS50160">
    <property type="entry name" value="DNA_LIGASE_A3"/>
    <property type="match status" value="1"/>
</dbReference>
<evidence type="ECO:0000256" key="13">
    <source>
        <dbReference type="ARBA" id="ARBA00022932"/>
    </source>
</evidence>
<evidence type="ECO:0000256" key="5">
    <source>
        <dbReference type="ARBA" id="ARBA00022695"/>
    </source>
</evidence>
<dbReference type="Pfam" id="PF13298">
    <property type="entry name" value="LigD_N"/>
    <property type="match status" value="1"/>
</dbReference>
<comment type="caution">
    <text evidence="23">The sequence shown here is derived from an EMBL/GenBank/DDBJ whole genome shotgun (WGS) entry which is preliminary data.</text>
</comment>
<keyword evidence="5" id="KW-0548">Nucleotidyltransferase</keyword>
<feature type="compositionally biased region" description="Basic residues" evidence="21">
    <location>
        <begin position="193"/>
        <end position="202"/>
    </location>
</feature>
<dbReference type="InterPro" id="IPR012309">
    <property type="entry name" value="DNA_ligase_ATP-dep_C"/>
</dbReference>
<evidence type="ECO:0000256" key="14">
    <source>
        <dbReference type="ARBA" id="ARBA00023125"/>
    </source>
</evidence>
<keyword evidence="7" id="KW-0479">Metal-binding</keyword>
<dbReference type="EMBL" id="QGDC01000003">
    <property type="protein sequence ID" value="RCH55761.1"/>
    <property type="molecule type" value="Genomic_DNA"/>
</dbReference>
<name>A0A367GSM1_9SPHI</name>
<evidence type="ECO:0000313" key="23">
    <source>
        <dbReference type="EMBL" id="RCH55761.1"/>
    </source>
</evidence>
<dbReference type="NCBIfam" id="TIGR02779">
    <property type="entry name" value="NHEJ_ligase_lig"/>
    <property type="match status" value="1"/>
</dbReference>
<evidence type="ECO:0000256" key="7">
    <source>
        <dbReference type="ARBA" id="ARBA00022723"/>
    </source>
</evidence>
<protein>
    <recommendedName>
        <fullName evidence="2">DNA ligase (ATP)</fullName>
        <ecNumber evidence="2">6.5.1.1</ecNumber>
    </recommendedName>
    <alternativeName>
        <fullName evidence="19">NHEJ DNA polymerase</fullName>
    </alternativeName>
</protein>
<dbReference type="OrthoDB" id="9802472at2"/>
<dbReference type="InterPro" id="IPR052171">
    <property type="entry name" value="NHEJ_LigD"/>
</dbReference>
<dbReference type="InterPro" id="IPR014143">
    <property type="entry name" value="NHEJ_ligase_prk"/>
</dbReference>
<evidence type="ECO:0000259" key="22">
    <source>
        <dbReference type="PROSITE" id="PS50160"/>
    </source>
</evidence>
<keyword evidence="13" id="KW-0239">DNA-directed DNA polymerase</keyword>
<dbReference type="NCBIfam" id="TIGR02778">
    <property type="entry name" value="ligD_pol"/>
    <property type="match status" value="1"/>
</dbReference>
<keyword evidence="15" id="KW-0233">DNA recombination</keyword>
<dbReference type="CDD" id="cd07906">
    <property type="entry name" value="Adenylation_DNA_ligase_LigD_LigC"/>
    <property type="match status" value="1"/>
</dbReference>
<evidence type="ECO:0000313" key="24">
    <source>
        <dbReference type="Proteomes" id="UP000253209"/>
    </source>
</evidence>
<dbReference type="GO" id="GO:0004527">
    <property type="term" value="F:exonuclease activity"/>
    <property type="evidence" value="ECO:0007669"/>
    <property type="project" value="UniProtKB-KW"/>
</dbReference>
<comment type="cofactor">
    <cofactor evidence="1">
        <name>Mn(2+)</name>
        <dbReference type="ChEBI" id="CHEBI:29035"/>
    </cofactor>
</comment>
<accession>A0A367GSM1</accession>
<dbReference type="Gene3D" id="3.90.920.10">
    <property type="entry name" value="DNA primase, PRIM domain"/>
    <property type="match status" value="1"/>
</dbReference>
<dbReference type="GO" id="GO:0005524">
    <property type="term" value="F:ATP binding"/>
    <property type="evidence" value="ECO:0007669"/>
    <property type="project" value="UniProtKB-KW"/>
</dbReference>
<feature type="domain" description="ATP-dependent DNA ligase family profile" evidence="22">
    <location>
        <begin position="319"/>
        <end position="412"/>
    </location>
</feature>
<dbReference type="InterPro" id="IPR012340">
    <property type="entry name" value="NA-bd_OB-fold"/>
</dbReference>
<dbReference type="Pfam" id="PF21686">
    <property type="entry name" value="LigD_Prim-Pol"/>
    <property type="match status" value="1"/>
</dbReference>
<dbReference type="Proteomes" id="UP000253209">
    <property type="component" value="Unassembled WGS sequence"/>
</dbReference>
<dbReference type="SUPFAM" id="SSF56091">
    <property type="entry name" value="DNA ligase/mRNA capping enzyme, catalytic domain"/>
    <property type="match status" value="1"/>
</dbReference>
<dbReference type="EC" id="6.5.1.1" evidence="2"/>
<evidence type="ECO:0000256" key="20">
    <source>
        <dbReference type="ARBA" id="ARBA00034003"/>
    </source>
</evidence>
<evidence type="ECO:0000256" key="17">
    <source>
        <dbReference type="ARBA" id="ARBA00023211"/>
    </source>
</evidence>
<dbReference type="Gene3D" id="2.40.50.140">
    <property type="entry name" value="Nucleic acid-binding proteins"/>
    <property type="match status" value="1"/>
</dbReference>
<dbReference type="GO" id="GO:0046872">
    <property type="term" value="F:metal ion binding"/>
    <property type="evidence" value="ECO:0007669"/>
    <property type="project" value="UniProtKB-KW"/>
</dbReference>
<feature type="region of interest" description="Disordered" evidence="21">
    <location>
        <begin position="184"/>
        <end position="231"/>
    </location>
</feature>
<keyword evidence="10" id="KW-0378">Hydrolase</keyword>
<feature type="compositionally biased region" description="Basic and acidic residues" evidence="21">
    <location>
        <begin position="203"/>
        <end position="213"/>
    </location>
</feature>
<evidence type="ECO:0000256" key="2">
    <source>
        <dbReference type="ARBA" id="ARBA00012727"/>
    </source>
</evidence>
<organism evidence="23 24">
    <name type="scientific">Mucilaginibacter hurinus</name>
    <dbReference type="NCBI Taxonomy" id="2201324"/>
    <lineage>
        <taxon>Bacteria</taxon>
        <taxon>Pseudomonadati</taxon>
        <taxon>Bacteroidota</taxon>
        <taxon>Sphingobacteriia</taxon>
        <taxon>Sphingobacteriales</taxon>
        <taxon>Sphingobacteriaceae</taxon>
        <taxon>Mucilaginibacter</taxon>
    </lineage>
</organism>
<keyword evidence="12" id="KW-0067">ATP-binding</keyword>
<keyword evidence="14" id="KW-0238">DNA-binding</keyword>
<evidence type="ECO:0000256" key="6">
    <source>
        <dbReference type="ARBA" id="ARBA00022722"/>
    </source>
</evidence>
<evidence type="ECO:0000256" key="1">
    <source>
        <dbReference type="ARBA" id="ARBA00001936"/>
    </source>
</evidence>
<dbReference type="NCBIfam" id="TIGR02776">
    <property type="entry name" value="NHEJ_ligase_prk"/>
    <property type="match status" value="1"/>
</dbReference>
<evidence type="ECO:0000256" key="9">
    <source>
        <dbReference type="ARBA" id="ARBA00022763"/>
    </source>
</evidence>
<dbReference type="Pfam" id="PF04679">
    <property type="entry name" value="DNA_ligase_A_C"/>
    <property type="match status" value="1"/>
</dbReference>
<evidence type="ECO:0000256" key="3">
    <source>
        <dbReference type="ARBA" id="ARBA00022598"/>
    </source>
</evidence>
<dbReference type="InterPro" id="IPR012310">
    <property type="entry name" value="DNA_ligase_ATP-dep_cent"/>
</dbReference>
<dbReference type="InterPro" id="IPR014145">
    <property type="entry name" value="LigD_pol_dom"/>
</dbReference>
<keyword evidence="4" id="KW-0808">Transferase</keyword>
<dbReference type="PANTHER" id="PTHR42705:SF2">
    <property type="entry name" value="BIFUNCTIONAL NON-HOMOLOGOUS END JOINING PROTEIN LIGD"/>
    <property type="match status" value="1"/>
</dbReference>
<evidence type="ECO:0000256" key="15">
    <source>
        <dbReference type="ARBA" id="ARBA00023172"/>
    </source>
</evidence>
<evidence type="ECO:0000256" key="12">
    <source>
        <dbReference type="ARBA" id="ARBA00022840"/>
    </source>
</evidence>
<reference evidence="23 24" key="1">
    <citation type="submission" date="2018-05" db="EMBL/GenBank/DDBJ databases">
        <title>Mucilaginibacter hurinus sp. nov., isolated from briquette warehouse soil.</title>
        <authorList>
            <person name="Choi L."/>
        </authorList>
    </citation>
    <scope>NUCLEOTIDE SEQUENCE [LARGE SCALE GENOMIC DNA]</scope>
    <source>
        <strain evidence="23 24">ZR32</strain>
    </source>
</reference>
<dbReference type="InterPro" id="IPR014146">
    <property type="entry name" value="LigD_ligase_dom"/>
</dbReference>
<evidence type="ECO:0000256" key="4">
    <source>
        <dbReference type="ARBA" id="ARBA00022679"/>
    </source>
</evidence>
<keyword evidence="17" id="KW-0464">Manganese</keyword>
<dbReference type="GO" id="GO:0003677">
    <property type="term" value="F:DNA binding"/>
    <property type="evidence" value="ECO:0007669"/>
    <property type="project" value="UniProtKB-KW"/>
</dbReference>
<keyword evidence="16" id="KW-0234">DNA repair</keyword>
<keyword evidence="6" id="KW-0540">Nuclease</keyword>
<dbReference type="SUPFAM" id="SSF50249">
    <property type="entry name" value="Nucleic acid-binding proteins"/>
    <property type="match status" value="1"/>
</dbReference>
<dbReference type="Gene3D" id="3.30.1490.70">
    <property type="match status" value="1"/>
</dbReference>
<dbReference type="AlphaFoldDB" id="A0A367GSM1"/>
<proteinExistence type="predicted"/>
<evidence type="ECO:0000256" key="16">
    <source>
        <dbReference type="ARBA" id="ARBA00023204"/>
    </source>
</evidence>
<keyword evidence="3 23" id="KW-0436">Ligase</keyword>
<dbReference type="NCBIfam" id="TIGR02777">
    <property type="entry name" value="LigD_PE_dom"/>
    <property type="match status" value="1"/>
</dbReference>
<dbReference type="GO" id="GO:0003910">
    <property type="term" value="F:DNA ligase (ATP) activity"/>
    <property type="evidence" value="ECO:0007669"/>
    <property type="project" value="UniProtKB-EC"/>
</dbReference>
<dbReference type="GO" id="GO:0006281">
    <property type="term" value="P:DNA repair"/>
    <property type="evidence" value="ECO:0007669"/>
    <property type="project" value="UniProtKB-KW"/>
</dbReference>
<dbReference type="GO" id="GO:0006310">
    <property type="term" value="P:DNA recombination"/>
    <property type="evidence" value="ECO:0007669"/>
    <property type="project" value="UniProtKB-KW"/>
</dbReference>
<dbReference type="RefSeq" id="WP_114004676.1">
    <property type="nucleotide sequence ID" value="NZ_QGDC01000003.1"/>
</dbReference>
<comment type="catalytic activity">
    <reaction evidence="20">
        <text>ATP + (deoxyribonucleotide)n-3'-hydroxyl + 5'-phospho-(deoxyribonucleotide)m = (deoxyribonucleotide)n+m + AMP + diphosphate.</text>
        <dbReference type="EC" id="6.5.1.1"/>
    </reaction>
</comment>
<dbReference type="Gene3D" id="3.30.470.30">
    <property type="entry name" value="DNA ligase/mRNA capping enzyme"/>
    <property type="match status" value="1"/>
</dbReference>
<keyword evidence="18" id="KW-0511">Multifunctional enzyme</keyword>
<keyword evidence="24" id="KW-1185">Reference proteome</keyword>
<evidence type="ECO:0000256" key="19">
    <source>
        <dbReference type="ARBA" id="ARBA00029943"/>
    </source>
</evidence>
<sequence length="844" mass="97116">MGLKEYEKKRDFKKTSEPKGGKSDNKELSFVVQRHHASRLHYDFRLELDGTLKSWAVPKGPSLNPDDKRLAMMVEDHPIDYQHFEGIIPNGNYGAGVVLLWDNGTYESLAEDRKDDIKTLRAGLKAGNLKIRLKGKILNGEFALVKIKNSDEDNAWLLIKHNDEYAVNDFNSEDLVPDNVKKMLNNKDGKAKGLPKSHKVKTLKAEKKSPDETRESDDEPEEPANVGGQYRPMMAKPETKIFDDNDWIYERKLDGYRAIGYTGKKARLISRNNIDFSKDYKKVVDDLEKIGKDAIIDGELVIEDHEGRSRFQDIQNYKGDKKHLELKYYVFDLLNLDGHDLRNLELIKRKLLLEKLVKQYPSTTIIYSGHVEGKGSKLFEQAKDEEWEGIIGKDAHSFYVSGKRTDRWLKFKYQNSQEAIICGYTAPSGSRKHFGALILGINQGDHIKYIGNCGTGFNEASLKEMFVKMEPLETKEKPFAQKTHQRTKITWLKPKLVCEVWYSEWTADGHLRHPVFKGLRTDKKADEVVTETPGKQMADEEVIAYGRKKVKVSHLNKVYWPKEGITKGELIKYYESMADWIVPYLKDKPMSMRRQPNGIDDPGFFQKDNTAHLPDWIKTEKVYSESNDKDINYIVGGDAATLLYMANLGCIEINPWLSTYKKPEHPEYVVIDIDPHDVPFSWAVEAALKTKEVFDRMKLDVFVKTSGSKGLHIYCYLGGRYDYDFVKVFAEYVANLVHTELPDTTSVERSPAKRPKKVYIDFLQNRRGQTIACPYSVRPKPGATVSAPLHWNEVNDDLKLSDYTIYNIKERTENIDDPWKNIHKVKADLKKGLERLKNQDEIKL</sequence>
<dbReference type="GO" id="GO:0003887">
    <property type="term" value="F:DNA-directed DNA polymerase activity"/>
    <property type="evidence" value="ECO:0007669"/>
    <property type="project" value="UniProtKB-KW"/>
</dbReference>
<keyword evidence="11" id="KW-0269">Exonuclease</keyword>
<keyword evidence="8" id="KW-0547">Nucleotide-binding</keyword>
<dbReference type="Pfam" id="PF01068">
    <property type="entry name" value="DNA_ligase_A_M"/>
    <property type="match status" value="1"/>
</dbReference>
<dbReference type="CDD" id="cd04865">
    <property type="entry name" value="LigD_Pol_like_2"/>
    <property type="match status" value="1"/>
</dbReference>
<feature type="region of interest" description="Disordered" evidence="21">
    <location>
        <begin position="1"/>
        <end position="26"/>
    </location>
</feature>
<evidence type="ECO:0000256" key="18">
    <source>
        <dbReference type="ARBA" id="ARBA00023268"/>
    </source>
</evidence>
<gene>
    <name evidence="23" type="primary">ligD</name>
    <name evidence="23" type="ORF">DJ568_06410</name>
</gene>
<dbReference type="InterPro" id="IPR014144">
    <property type="entry name" value="LigD_PE_domain"/>
</dbReference>
<dbReference type="CDD" id="cd07971">
    <property type="entry name" value="OBF_DNA_ligase_LigD"/>
    <property type="match status" value="1"/>
</dbReference>
<keyword evidence="9" id="KW-0227">DNA damage</keyword>
<evidence type="ECO:0000256" key="11">
    <source>
        <dbReference type="ARBA" id="ARBA00022839"/>
    </source>
</evidence>